<dbReference type="STRING" id="498292.SAMN05660845_1008"/>
<protein>
    <submittedName>
        <fullName evidence="2">Uncharacterized protein</fullName>
    </submittedName>
</protein>
<reference evidence="3" key="1">
    <citation type="submission" date="2016-10" db="EMBL/GenBank/DDBJ databases">
        <authorList>
            <person name="Varghese N."/>
            <person name="Submissions S."/>
        </authorList>
    </citation>
    <scope>NUCLEOTIDE SEQUENCE [LARGE SCALE GENOMIC DNA]</scope>
    <source>
        <strain evidence="3">DSM 21789</strain>
    </source>
</reference>
<keyword evidence="1" id="KW-0812">Transmembrane</keyword>
<evidence type="ECO:0000313" key="2">
    <source>
        <dbReference type="EMBL" id="SFA92473.1"/>
    </source>
</evidence>
<dbReference type="EMBL" id="FOJT01000002">
    <property type="protein sequence ID" value="SFA92473.1"/>
    <property type="molecule type" value="Genomic_DNA"/>
</dbReference>
<keyword evidence="1" id="KW-0472">Membrane</keyword>
<evidence type="ECO:0000256" key="1">
    <source>
        <dbReference type="SAM" id="Phobius"/>
    </source>
</evidence>
<organism evidence="2 3">
    <name type="scientific">Flavobacterium swingsii</name>
    <dbReference type="NCBI Taxonomy" id="498292"/>
    <lineage>
        <taxon>Bacteria</taxon>
        <taxon>Pseudomonadati</taxon>
        <taxon>Bacteroidota</taxon>
        <taxon>Flavobacteriia</taxon>
        <taxon>Flavobacteriales</taxon>
        <taxon>Flavobacteriaceae</taxon>
        <taxon>Flavobacterium</taxon>
    </lineage>
</organism>
<gene>
    <name evidence="2" type="ORF">SAMN05660845_1008</name>
</gene>
<dbReference type="PROSITE" id="PS51257">
    <property type="entry name" value="PROKAR_LIPOPROTEIN"/>
    <property type="match status" value="1"/>
</dbReference>
<dbReference type="Proteomes" id="UP000199604">
    <property type="component" value="Unassembled WGS sequence"/>
</dbReference>
<dbReference type="RefSeq" id="WP_091474584.1">
    <property type="nucleotide sequence ID" value="NZ_FOJT01000002.1"/>
</dbReference>
<sequence>MKKGSLLFILLIPAGLLACPVCERNQPKILKGIVHGAGPESNWDYVSIWITIIIAVITLLYSIKWLVKPGEKNADHIKYSILK</sequence>
<accession>A0A1I0WX30</accession>
<feature type="transmembrane region" description="Helical" evidence="1">
    <location>
        <begin position="42"/>
        <end position="63"/>
    </location>
</feature>
<evidence type="ECO:0000313" key="3">
    <source>
        <dbReference type="Proteomes" id="UP000199604"/>
    </source>
</evidence>
<proteinExistence type="predicted"/>
<dbReference type="AlphaFoldDB" id="A0A1I0WX30"/>
<name>A0A1I0WX30_9FLAO</name>
<keyword evidence="3" id="KW-1185">Reference proteome</keyword>
<keyword evidence="1" id="KW-1133">Transmembrane helix</keyword>